<accession>A0ACC0X9R4</accession>
<dbReference type="EMBL" id="CM047748">
    <property type="protein sequence ID" value="KAJ0013919.1"/>
    <property type="molecule type" value="Genomic_DNA"/>
</dbReference>
<gene>
    <name evidence="1" type="ORF">Pint_20805</name>
</gene>
<evidence type="ECO:0000313" key="1">
    <source>
        <dbReference type="EMBL" id="KAJ0013919.1"/>
    </source>
</evidence>
<reference evidence="2" key="1">
    <citation type="journal article" date="2023" name="G3 (Bethesda)">
        <title>Genome assembly and association tests identify interacting loci associated with vigor, precocity, and sex in interspecific pistachio rootstocks.</title>
        <authorList>
            <person name="Palmer W."/>
            <person name="Jacygrad E."/>
            <person name="Sagayaradj S."/>
            <person name="Cavanaugh K."/>
            <person name="Han R."/>
            <person name="Bertier L."/>
            <person name="Beede B."/>
            <person name="Kafkas S."/>
            <person name="Golino D."/>
            <person name="Preece J."/>
            <person name="Michelmore R."/>
        </authorList>
    </citation>
    <scope>NUCLEOTIDE SEQUENCE [LARGE SCALE GENOMIC DNA]</scope>
</reference>
<proteinExistence type="predicted"/>
<evidence type="ECO:0000313" key="2">
    <source>
        <dbReference type="Proteomes" id="UP001163603"/>
    </source>
</evidence>
<keyword evidence="2" id="KW-1185">Reference proteome</keyword>
<sequence length="408" mass="44920">MSKLTVRLIMDNGVEERLLVSVENSSSDLKSRIWRESKLLWRIAFPSILSRVTSFGLIVVTQSFLGHVDEIDLAAYALVQSILLRFVNGILLGMSSATETLCGQAFGAGHYHMMGIYLQRSWIVDGVTATILLPIFIFTTPILKILGQNEEIAEASGVISLWLIPFVYNFVFGLTIQMFLQAQLKNMVIGWLSTISFLLHLLLSWTFVSKLGLGVAGAMGSLNISAWFVVIGEFAYIWGGWCPNSWKGFTMAAFADIFPVIKLSISSGVMLCLELWYNSVLVLLAGYLKNATVAISAFSICLNVSALQFMICLGFLGASCVRVSNELGSGNSKAAKFSIKVIMFTSTFFGVIFFVLCLAFGRQLSYLFTSSEEVAEAVSDLSVFLAFSLLLNSIQPVLTGKYFDRQNN</sequence>
<organism evidence="1 2">
    <name type="scientific">Pistacia integerrima</name>
    <dbReference type="NCBI Taxonomy" id="434235"/>
    <lineage>
        <taxon>Eukaryota</taxon>
        <taxon>Viridiplantae</taxon>
        <taxon>Streptophyta</taxon>
        <taxon>Embryophyta</taxon>
        <taxon>Tracheophyta</taxon>
        <taxon>Spermatophyta</taxon>
        <taxon>Magnoliopsida</taxon>
        <taxon>eudicotyledons</taxon>
        <taxon>Gunneridae</taxon>
        <taxon>Pentapetalae</taxon>
        <taxon>rosids</taxon>
        <taxon>malvids</taxon>
        <taxon>Sapindales</taxon>
        <taxon>Anacardiaceae</taxon>
        <taxon>Pistacia</taxon>
    </lineage>
</organism>
<name>A0ACC0X9R4_9ROSI</name>
<protein>
    <submittedName>
        <fullName evidence="1">Uncharacterized protein</fullName>
    </submittedName>
</protein>
<comment type="caution">
    <text evidence="1">The sequence shown here is derived from an EMBL/GenBank/DDBJ whole genome shotgun (WGS) entry which is preliminary data.</text>
</comment>
<dbReference type="Proteomes" id="UP001163603">
    <property type="component" value="Chromosome 13"/>
</dbReference>